<dbReference type="Gene3D" id="3.30.530.20">
    <property type="match status" value="1"/>
</dbReference>
<evidence type="ECO:0000313" key="1">
    <source>
        <dbReference type="EMBL" id="GAA2803323.1"/>
    </source>
</evidence>
<dbReference type="EMBL" id="BAAAUX010000018">
    <property type="protein sequence ID" value="GAA2803323.1"/>
    <property type="molecule type" value="Genomic_DNA"/>
</dbReference>
<gene>
    <name evidence="1" type="ORF">GCM10010470_43050</name>
</gene>
<keyword evidence="2" id="KW-1185">Reference proteome</keyword>
<proteinExistence type="predicted"/>
<dbReference type="RefSeq" id="WP_344682445.1">
    <property type="nucleotide sequence ID" value="NZ_BAAAUX010000018.1"/>
</dbReference>
<organism evidence="1 2">
    <name type="scientific">Saccharopolyspora taberi</name>
    <dbReference type="NCBI Taxonomy" id="60895"/>
    <lineage>
        <taxon>Bacteria</taxon>
        <taxon>Bacillati</taxon>
        <taxon>Actinomycetota</taxon>
        <taxon>Actinomycetes</taxon>
        <taxon>Pseudonocardiales</taxon>
        <taxon>Pseudonocardiaceae</taxon>
        <taxon>Saccharopolyspora</taxon>
    </lineage>
</organism>
<name>A0ABN3VGK7_9PSEU</name>
<dbReference type="SUPFAM" id="SSF55961">
    <property type="entry name" value="Bet v1-like"/>
    <property type="match status" value="1"/>
</dbReference>
<evidence type="ECO:0000313" key="2">
    <source>
        <dbReference type="Proteomes" id="UP001500979"/>
    </source>
</evidence>
<dbReference type="InterPro" id="IPR019587">
    <property type="entry name" value="Polyketide_cyclase/dehydratase"/>
</dbReference>
<accession>A0ABN3VGK7</accession>
<reference evidence="1 2" key="1">
    <citation type="journal article" date="2019" name="Int. J. Syst. Evol. Microbiol.">
        <title>The Global Catalogue of Microorganisms (GCM) 10K type strain sequencing project: providing services to taxonomists for standard genome sequencing and annotation.</title>
        <authorList>
            <consortium name="The Broad Institute Genomics Platform"/>
            <consortium name="The Broad Institute Genome Sequencing Center for Infectious Disease"/>
            <person name="Wu L."/>
            <person name="Ma J."/>
        </authorList>
    </citation>
    <scope>NUCLEOTIDE SEQUENCE [LARGE SCALE GENOMIC DNA]</scope>
    <source>
        <strain evidence="1 2">JCM 9383</strain>
    </source>
</reference>
<dbReference type="Proteomes" id="UP001500979">
    <property type="component" value="Unassembled WGS sequence"/>
</dbReference>
<protein>
    <recommendedName>
        <fullName evidence="3">Dimethyladenosine transferase</fullName>
    </recommendedName>
</protein>
<dbReference type="InterPro" id="IPR023393">
    <property type="entry name" value="START-like_dom_sf"/>
</dbReference>
<evidence type="ECO:0008006" key="3">
    <source>
        <dbReference type="Google" id="ProtNLM"/>
    </source>
</evidence>
<comment type="caution">
    <text evidence="1">The sequence shown here is derived from an EMBL/GenBank/DDBJ whole genome shotgun (WGS) entry which is preliminary data.</text>
</comment>
<sequence>MANSEHFVSSSVIVAATPEAIFEILSDPRKHPLIDGSGTVREGISGPDRLVLGSKFGMRMKIGLGYRIRNTVVEFEPNRLIAWKHFSPHRWRYRLEPVEGGTRVTETFDYSRMPLPAIIGRSPMATNNLRAIKNTLHRLKSHVEGGE</sequence>
<dbReference type="Pfam" id="PF10604">
    <property type="entry name" value="Polyketide_cyc2"/>
    <property type="match status" value="1"/>
</dbReference>